<evidence type="ECO:0000313" key="18">
    <source>
        <dbReference type="EMBL" id="EED94088.1"/>
    </source>
</evidence>
<dbReference type="EC" id="4.1.1.97" evidence="7"/>
<dbReference type="EMBL" id="CM000640">
    <property type="protein sequence ID" value="EED94088.1"/>
    <property type="molecule type" value="Genomic_DNA"/>
</dbReference>
<dbReference type="AlphaFoldDB" id="B8BWT1"/>
<dbReference type="PROSITE" id="PS00769">
    <property type="entry name" value="TRANSTHYRETIN_2"/>
    <property type="match status" value="1"/>
</dbReference>
<protein>
    <recommendedName>
        <fullName evidence="14">Parahox neighbor</fullName>
        <ecNumber evidence="8">3.5.2.17</ecNumber>
        <ecNumber evidence="7">4.1.1.97</ecNumber>
    </recommendedName>
    <alternativeName>
        <fullName evidence="13">Ureidoimidazoline (2-oxo-4-hydroxy-4-carboxy-5-) decarboxylase</fullName>
    </alternativeName>
</protein>
<keyword evidence="19" id="KW-1185">Reference proteome</keyword>
<evidence type="ECO:0000256" key="7">
    <source>
        <dbReference type="ARBA" id="ARBA00012257"/>
    </source>
</evidence>
<evidence type="ECO:0000256" key="5">
    <source>
        <dbReference type="ARBA" id="ARBA00005793"/>
    </source>
</evidence>
<dbReference type="InterPro" id="IPR023419">
    <property type="entry name" value="Transthyretin_CS"/>
</dbReference>
<dbReference type="GO" id="GO:0051997">
    <property type="term" value="F:2-oxo-4-hydroxy-4-carboxy-5-ureidoimidazoline decarboxylase activity"/>
    <property type="evidence" value="ECO:0007669"/>
    <property type="project" value="UniProtKB-EC"/>
</dbReference>
<proteinExistence type="inferred from homology"/>
<reference evidence="18 19" key="2">
    <citation type="journal article" date="2008" name="Nature">
        <title>The Phaeodactylum genome reveals the evolutionary history of diatom genomes.</title>
        <authorList>
            <person name="Bowler C."/>
            <person name="Allen A.E."/>
            <person name="Badger J.H."/>
            <person name="Grimwood J."/>
            <person name="Jabbari K."/>
            <person name="Kuo A."/>
            <person name="Maheswari U."/>
            <person name="Martens C."/>
            <person name="Maumus F."/>
            <person name="Otillar R.P."/>
            <person name="Rayko E."/>
            <person name="Salamov A."/>
            <person name="Vandepoele K."/>
            <person name="Beszteri B."/>
            <person name="Gruber A."/>
            <person name="Heijde M."/>
            <person name="Katinka M."/>
            <person name="Mock T."/>
            <person name="Valentin K."/>
            <person name="Verret F."/>
            <person name="Berges J.A."/>
            <person name="Brownlee C."/>
            <person name="Cadoret J.P."/>
            <person name="Chiovitti A."/>
            <person name="Choi C.J."/>
            <person name="Coesel S."/>
            <person name="De Martino A."/>
            <person name="Detter J.C."/>
            <person name="Durkin C."/>
            <person name="Falciatore A."/>
            <person name="Fournet J."/>
            <person name="Haruta M."/>
            <person name="Huysman M.J."/>
            <person name="Jenkins B.D."/>
            <person name="Jiroutova K."/>
            <person name="Jorgensen R.E."/>
            <person name="Joubert Y."/>
            <person name="Kaplan A."/>
            <person name="Kroger N."/>
            <person name="Kroth P.G."/>
            <person name="La Roche J."/>
            <person name="Lindquist E."/>
            <person name="Lommer M."/>
            <person name="Martin-Jezequel V."/>
            <person name="Lopez P.J."/>
            <person name="Lucas S."/>
            <person name="Mangogna M."/>
            <person name="McGinnis K."/>
            <person name="Medlin L.K."/>
            <person name="Montsant A."/>
            <person name="Oudot-Le Secq M.P."/>
            <person name="Napoli C."/>
            <person name="Obornik M."/>
            <person name="Parker M.S."/>
            <person name="Petit J.L."/>
            <person name="Porcel B.M."/>
            <person name="Poulsen N."/>
            <person name="Robison M."/>
            <person name="Rychlewski L."/>
            <person name="Rynearson T.A."/>
            <person name="Schmutz J."/>
            <person name="Shapiro H."/>
            <person name="Siaut M."/>
            <person name="Stanley M."/>
            <person name="Sussman M.R."/>
            <person name="Taylor A.R."/>
            <person name="Vardi A."/>
            <person name="von Dassow P."/>
            <person name="Vyverman W."/>
            <person name="Willis A."/>
            <person name="Wyrwicz L.S."/>
            <person name="Rokhsar D.S."/>
            <person name="Weissenbach J."/>
            <person name="Armbrust E.V."/>
            <person name="Green B.R."/>
            <person name="Van de Peer Y."/>
            <person name="Grigoriev I.V."/>
        </authorList>
    </citation>
    <scope>NUCLEOTIDE SEQUENCE [LARGE SCALE GENOMIC DNA]</scope>
    <source>
        <strain evidence="18 19">CCMP1335</strain>
    </source>
</reference>
<evidence type="ECO:0000256" key="1">
    <source>
        <dbReference type="ARBA" id="ARBA00001043"/>
    </source>
</evidence>
<dbReference type="GO" id="GO:0033971">
    <property type="term" value="F:hydroxyisourate hydrolase activity"/>
    <property type="evidence" value="ECO:0007669"/>
    <property type="project" value="UniProtKB-EC"/>
</dbReference>
<evidence type="ECO:0000256" key="4">
    <source>
        <dbReference type="ARBA" id="ARBA00004754"/>
    </source>
</evidence>
<dbReference type="Pfam" id="PF00576">
    <property type="entry name" value="Transthyretin"/>
    <property type="match status" value="1"/>
</dbReference>
<dbReference type="InterPro" id="IPR023418">
    <property type="entry name" value="Thyroxine_BS"/>
</dbReference>
<reference evidence="18 19" key="1">
    <citation type="journal article" date="2004" name="Science">
        <title>The genome of the diatom Thalassiosira pseudonana: ecology, evolution, and metabolism.</title>
        <authorList>
            <person name="Armbrust E.V."/>
            <person name="Berges J.A."/>
            <person name="Bowler C."/>
            <person name="Green B.R."/>
            <person name="Martinez D."/>
            <person name="Putnam N.H."/>
            <person name="Zhou S."/>
            <person name="Allen A.E."/>
            <person name="Apt K.E."/>
            <person name="Bechner M."/>
            <person name="Brzezinski M.A."/>
            <person name="Chaal B.K."/>
            <person name="Chiovitti A."/>
            <person name="Davis A.K."/>
            <person name="Demarest M.S."/>
            <person name="Detter J.C."/>
            <person name="Glavina T."/>
            <person name="Goodstein D."/>
            <person name="Hadi M.Z."/>
            <person name="Hellsten U."/>
            <person name="Hildebrand M."/>
            <person name="Jenkins B.D."/>
            <person name="Jurka J."/>
            <person name="Kapitonov V.V."/>
            <person name="Kroger N."/>
            <person name="Lau W.W."/>
            <person name="Lane T.W."/>
            <person name="Larimer F.W."/>
            <person name="Lippmeier J.C."/>
            <person name="Lucas S."/>
            <person name="Medina M."/>
            <person name="Montsant A."/>
            <person name="Obornik M."/>
            <person name="Parker M.S."/>
            <person name="Palenik B."/>
            <person name="Pazour G.J."/>
            <person name="Richardson P.M."/>
            <person name="Rynearson T.A."/>
            <person name="Saito M.A."/>
            <person name="Schwartz D.C."/>
            <person name="Thamatrakoln K."/>
            <person name="Valentin K."/>
            <person name="Vardi A."/>
            <person name="Wilkerson F.P."/>
            <person name="Rokhsar D.S."/>
        </authorList>
    </citation>
    <scope>NUCLEOTIDE SEQUENCE [LARGE SCALE GENOMIC DNA]</scope>
    <source>
        <strain evidence="18 19">CCMP1335</strain>
    </source>
</reference>
<organism evidence="18 19">
    <name type="scientific">Thalassiosira pseudonana</name>
    <name type="common">Marine diatom</name>
    <name type="synonym">Cyclotella nana</name>
    <dbReference type="NCBI Taxonomy" id="35128"/>
    <lineage>
        <taxon>Eukaryota</taxon>
        <taxon>Sar</taxon>
        <taxon>Stramenopiles</taxon>
        <taxon>Ochrophyta</taxon>
        <taxon>Bacillariophyta</taxon>
        <taxon>Coscinodiscophyceae</taxon>
        <taxon>Thalassiosirophycidae</taxon>
        <taxon>Thalassiosirales</taxon>
        <taxon>Thalassiosiraceae</taxon>
        <taxon>Thalassiosira</taxon>
    </lineage>
</organism>
<dbReference type="GO" id="GO:0019628">
    <property type="term" value="P:urate catabolic process"/>
    <property type="evidence" value="ECO:0007669"/>
    <property type="project" value="UniProtKB-UniPathway"/>
</dbReference>
<dbReference type="PROSITE" id="PS00768">
    <property type="entry name" value="TRANSTHYRETIN_1"/>
    <property type="match status" value="1"/>
</dbReference>
<comment type="catalytic activity">
    <reaction evidence="2">
        <text>5-hydroxy-2-oxo-4-ureido-2,5-dihydro-1H-imidazole-5-carboxylate + H(+) = (S)-allantoin + CO2</text>
        <dbReference type="Rhea" id="RHEA:26301"/>
        <dbReference type="ChEBI" id="CHEBI:15378"/>
        <dbReference type="ChEBI" id="CHEBI:15678"/>
        <dbReference type="ChEBI" id="CHEBI:16526"/>
        <dbReference type="ChEBI" id="CHEBI:58639"/>
        <dbReference type="EC" id="4.1.1.97"/>
    </reaction>
</comment>
<dbReference type="KEGG" id="tps:THAPSDRAFT_39767"/>
<dbReference type="FunFam" id="2.60.40.180:FF:000005">
    <property type="entry name" value="5-hydroxyisourate hydrolase"/>
    <property type="match status" value="1"/>
</dbReference>
<dbReference type="CDD" id="cd05822">
    <property type="entry name" value="TLP_HIUase"/>
    <property type="match status" value="1"/>
</dbReference>
<dbReference type="EC" id="3.5.2.17" evidence="8"/>
<evidence type="ECO:0000313" key="19">
    <source>
        <dbReference type="Proteomes" id="UP000001449"/>
    </source>
</evidence>
<dbReference type="PaxDb" id="35128-Thaps39767"/>
<dbReference type="HOGENOM" id="CLU_924111_0_0_1"/>
<comment type="similarity">
    <text evidence="5">Belongs to the OHCU decarboxylase family.</text>
</comment>
<feature type="domain" description="Oxo-4-hydroxy-4-carboxy-5-ureidoimidazoline decarboxylase" evidence="17">
    <location>
        <begin position="14"/>
        <end position="197"/>
    </location>
</feature>
<feature type="domain" description="Transthyretin/hydroxyisourate hydrolase" evidence="16">
    <location>
        <begin position="214"/>
        <end position="338"/>
    </location>
</feature>
<name>B8BWT1_THAPS</name>
<dbReference type="NCBIfam" id="TIGR03164">
    <property type="entry name" value="UHCUDC"/>
    <property type="match status" value="1"/>
</dbReference>
<dbReference type="Gene3D" id="2.60.40.180">
    <property type="entry name" value="Transthyretin/hydroxyisourate hydrolase domain"/>
    <property type="match status" value="1"/>
</dbReference>
<evidence type="ECO:0000256" key="8">
    <source>
        <dbReference type="ARBA" id="ARBA00012609"/>
    </source>
</evidence>
<comment type="catalytic activity">
    <reaction evidence="1">
        <text>5-hydroxyisourate + H2O = 5-hydroxy-2-oxo-4-ureido-2,5-dihydro-1H-imidazole-5-carboxylate + H(+)</text>
        <dbReference type="Rhea" id="RHEA:23736"/>
        <dbReference type="ChEBI" id="CHEBI:15377"/>
        <dbReference type="ChEBI" id="CHEBI:15378"/>
        <dbReference type="ChEBI" id="CHEBI:18072"/>
        <dbReference type="ChEBI" id="CHEBI:58639"/>
        <dbReference type="EC" id="3.5.2.17"/>
    </reaction>
</comment>
<dbReference type="Proteomes" id="UP000001449">
    <property type="component" value="Chromosome 3"/>
</dbReference>
<evidence type="ECO:0000256" key="9">
    <source>
        <dbReference type="ARBA" id="ARBA00022631"/>
    </source>
</evidence>
<dbReference type="GO" id="GO:0006144">
    <property type="term" value="P:purine nucleobase metabolic process"/>
    <property type="evidence" value="ECO:0000318"/>
    <property type="project" value="GO_Central"/>
</dbReference>
<dbReference type="GeneID" id="7452794"/>
<evidence type="ECO:0000259" key="16">
    <source>
        <dbReference type="Pfam" id="PF00576"/>
    </source>
</evidence>
<evidence type="ECO:0000256" key="3">
    <source>
        <dbReference type="ARBA" id="ARBA00002506"/>
    </source>
</evidence>
<gene>
    <name evidence="18" type="ORF">THAPSDRAFT_39767</name>
</gene>
<dbReference type="RefSeq" id="XP_002288652.1">
    <property type="nucleotide sequence ID" value="XM_002288616.1"/>
</dbReference>
<accession>B8BWT1</accession>
<comment type="function">
    <text evidence="3">Catalyzes the stereoselective decarboxylation of 2-oxo-4-hydroxy-4-carboxy-5-ureidoimidazoline (OHCU) to (S)-allantoin.</text>
</comment>
<dbReference type="SUPFAM" id="SSF49472">
    <property type="entry name" value="Transthyretin (synonym: prealbumin)"/>
    <property type="match status" value="1"/>
</dbReference>
<evidence type="ECO:0000256" key="6">
    <source>
        <dbReference type="ARBA" id="ARBA00011881"/>
    </source>
</evidence>
<dbReference type="Pfam" id="PF09349">
    <property type="entry name" value="OHCU_decarbox"/>
    <property type="match status" value="1"/>
</dbReference>
<dbReference type="InterPro" id="IPR036778">
    <property type="entry name" value="OHCU_decarboxylase_sf"/>
</dbReference>
<keyword evidence="12" id="KW-0456">Lyase</keyword>
<evidence type="ECO:0000256" key="13">
    <source>
        <dbReference type="ARBA" id="ARBA00030624"/>
    </source>
</evidence>
<dbReference type="UniPathway" id="UPA00394">
    <property type="reaction ID" value="UER00652"/>
</dbReference>
<dbReference type="PANTHER" id="PTHR43466:SF1">
    <property type="entry name" value="2-OXO-4-HYDROXY-4-CARBOXY-5-UREIDOIMIDAZOLINE DECARBOXYLASE-RELATED"/>
    <property type="match status" value="1"/>
</dbReference>
<comment type="pathway">
    <text evidence="4">Purine metabolism; urate degradation; (S)-allantoin from urate: step 3/3.</text>
</comment>
<evidence type="ECO:0000256" key="15">
    <source>
        <dbReference type="SAM" id="MobiDB-lite"/>
    </source>
</evidence>
<evidence type="ECO:0000256" key="11">
    <source>
        <dbReference type="ARBA" id="ARBA00022801"/>
    </source>
</evidence>
<dbReference type="InterPro" id="IPR014306">
    <property type="entry name" value="Hydroxyisourate_hydrolase"/>
</dbReference>
<dbReference type="SUPFAM" id="SSF158694">
    <property type="entry name" value="UraD-Like"/>
    <property type="match status" value="1"/>
</dbReference>
<comment type="subunit">
    <text evidence="6">Homotetramer.</text>
</comment>
<keyword evidence="9" id="KW-0659">Purine metabolism</keyword>
<dbReference type="Gene3D" id="1.10.3330.10">
    <property type="entry name" value="Oxo-4-hydroxy-4-carboxy-5-ureidoimidazoline decarboxylase"/>
    <property type="match status" value="1"/>
</dbReference>
<dbReference type="InterPro" id="IPR017580">
    <property type="entry name" value="OHCU_decarboxylase-1"/>
</dbReference>
<dbReference type="InParanoid" id="B8BWT1"/>
<evidence type="ECO:0000256" key="2">
    <source>
        <dbReference type="ARBA" id="ARBA00001163"/>
    </source>
</evidence>
<evidence type="ECO:0000256" key="14">
    <source>
        <dbReference type="ARBA" id="ARBA00032116"/>
    </source>
</evidence>
<dbReference type="GO" id="GO:0000255">
    <property type="term" value="P:allantoin metabolic process"/>
    <property type="evidence" value="ECO:0007669"/>
    <property type="project" value="InterPro"/>
</dbReference>
<feature type="region of interest" description="Disordered" evidence="15">
    <location>
        <begin position="96"/>
        <end position="133"/>
    </location>
</feature>
<evidence type="ECO:0000256" key="10">
    <source>
        <dbReference type="ARBA" id="ARBA00022793"/>
    </source>
</evidence>
<keyword evidence="10" id="KW-0210">Decarboxylase</keyword>
<keyword evidence="11" id="KW-0378">Hydrolase</keyword>
<dbReference type="FunFam" id="1.10.3330.10:FF:000006">
    <property type="entry name" value="Probable allantoinase 1"/>
    <property type="match status" value="1"/>
</dbReference>
<dbReference type="InterPro" id="IPR023416">
    <property type="entry name" value="Transthyretin/HIU_hydrolase_d"/>
</dbReference>
<dbReference type="InterPro" id="IPR018020">
    <property type="entry name" value="OHCU_decarboxylase"/>
</dbReference>
<evidence type="ECO:0000259" key="17">
    <source>
        <dbReference type="Pfam" id="PF09349"/>
    </source>
</evidence>
<evidence type="ECO:0000256" key="12">
    <source>
        <dbReference type="ARBA" id="ARBA00023239"/>
    </source>
</evidence>
<sequence length="339" mass="38134">MSMPTKIKINILLSLPPSDFLAHLGGIYEKSPWIVQQFYNEHLSSSLDASVVEATKERITNVKQLFDEMKRYVKDGGKEMQLDLLRSHPDLCLKLDPPGDADDTATAATTTDEDITQESRHEQRRANLSTLTPTERTTFHKLNNEYKSKFQFPFILAVRNASKYTVLSALEGRVGSSVEEEMSNALFQVDKIAWMRLLDKVDYAEGANGHGGFLTCHVLDTANGIPASGMQIDLYRYDTVDSNDGTNTQKQERKLIKSFITNSDGRLNGPALTGSEFKEGQYEWIFYAGDYFAKYSGSRLSGTPFLDVVPLRFGLDDPTEHYHVPLLVSPWSYSTYRGS</sequence>
<dbReference type="PANTHER" id="PTHR43466">
    <property type="entry name" value="2-OXO-4-HYDROXY-4-CARBOXY-5-UREIDOIMIDAZOLINE DECARBOXYLASE-RELATED"/>
    <property type="match status" value="1"/>
</dbReference>
<dbReference type="OMA" id="EPEGHYH"/>
<dbReference type="InterPro" id="IPR036817">
    <property type="entry name" value="Transthyretin/HIU_hydrolase_sf"/>
</dbReference>
<dbReference type="STRING" id="35128.B8BWT1"/>
<dbReference type="NCBIfam" id="TIGR02962">
    <property type="entry name" value="hdxy_isourate"/>
    <property type="match status" value="1"/>
</dbReference>
<dbReference type="eggNOG" id="KOG3006">
    <property type="taxonomic scope" value="Eukaryota"/>
</dbReference>